<dbReference type="Pfam" id="PF00069">
    <property type="entry name" value="Pkinase"/>
    <property type="match status" value="1"/>
</dbReference>
<feature type="domain" description="Protein kinase" evidence="2">
    <location>
        <begin position="630"/>
        <end position="892"/>
    </location>
</feature>
<dbReference type="InterPro" id="IPR011009">
    <property type="entry name" value="Kinase-like_dom_sf"/>
</dbReference>
<feature type="domain" description="Protein kinase" evidence="2">
    <location>
        <begin position="37"/>
        <end position="306"/>
    </location>
</feature>
<protein>
    <submittedName>
        <fullName evidence="3">Kinase-like domain-containing protein</fullName>
    </submittedName>
</protein>
<organism evidence="3 4">
    <name type="scientific">Glomus cerebriforme</name>
    <dbReference type="NCBI Taxonomy" id="658196"/>
    <lineage>
        <taxon>Eukaryota</taxon>
        <taxon>Fungi</taxon>
        <taxon>Fungi incertae sedis</taxon>
        <taxon>Mucoromycota</taxon>
        <taxon>Glomeromycotina</taxon>
        <taxon>Glomeromycetes</taxon>
        <taxon>Glomerales</taxon>
        <taxon>Glomeraceae</taxon>
        <taxon>Glomus</taxon>
    </lineage>
</organism>
<feature type="binding site" evidence="1">
    <location>
        <position position="954"/>
    </location>
    <ligand>
        <name>ATP</name>
        <dbReference type="ChEBI" id="CHEBI:30616"/>
    </ligand>
</feature>
<evidence type="ECO:0000313" key="4">
    <source>
        <dbReference type="Proteomes" id="UP000265703"/>
    </source>
</evidence>
<comment type="caution">
    <text evidence="3">The sequence shown here is derived from an EMBL/GenBank/DDBJ whole genome shotgun (WGS) entry which is preliminary data.</text>
</comment>
<dbReference type="PROSITE" id="PS00107">
    <property type="entry name" value="PROTEIN_KINASE_ATP"/>
    <property type="match status" value="2"/>
</dbReference>
<dbReference type="PROSITE" id="PS50011">
    <property type="entry name" value="PROTEIN_KINASE_DOM"/>
    <property type="match status" value="4"/>
</dbReference>
<dbReference type="GO" id="GO:0004674">
    <property type="term" value="F:protein serine/threonine kinase activity"/>
    <property type="evidence" value="ECO:0007669"/>
    <property type="project" value="TreeGrafter"/>
</dbReference>
<keyword evidence="1" id="KW-0067">ATP-binding</keyword>
<gene>
    <name evidence="3" type="ORF">C1645_573577</name>
</gene>
<keyword evidence="1" id="KW-0547">Nucleotide-binding</keyword>
<keyword evidence="3" id="KW-0808">Transferase</keyword>
<dbReference type="EMBL" id="QKYT01000084">
    <property type="protein sequence ID" value="RIA94295.1"/>
    <property type="molecule type" value="Genomic_DNA"/>
</dbReference>
<sequence>MSNYTEITVTKNSNEWTNWVEEAISKNIIKYYEFENFYNIQEIGSGGLGIVHRASWKNSHKYFALKSFFNLNNVTVKEIIYEIKLQCELDYIDNIIRFFGVTTSNWENQRKKYWLVLEYADNGTLRDYLKENFENLTWNDKFNLAFQLACAVSFLHDEGIVHRDLHSKNVLVHQNTIKLADFGLSKRIDESSNLQSKLFGMLPYVDPKLFNRTRNSNKLLQIYSSNKKSDVYSVGVLLWEISSGKPPFCNDSYDIGLAMEILQGLRETPVSDTPEAYVKIYTDCWNCEPDDRPIIDEVVDKLKVFITKDIKDFKTYDQNEWIEEAISGKLIKYYKYENFYNFQEIGKGGFGIVYRANWKNSSKYFALKSIYSITAVKEMIYEIKLHREVNIYDNIIRFYGVTSNLENQVKKYLFVLEYADSGTLPNYLKENFENLTWNDKFKFAFQLANAVSFLHDEGIAHRDLHSKNVLVHQNTIKLTDFGSSKRIDETPNSRSKIFGVVPYIDPKNLISLKYSLNKKSDVYSVGILLWEISSGRPPFCNESYDARLIIEISQGLRETPVPNTPEDYVKIYTGCWNGEPDDRPTINQVVDKLEVFITKVKKDFKAYDPNEWIEEAISEKNLKYYEYKDFHNIEKIGGDNSRKVYQAKWKNSNQYFALKSLFDIDDVTIKEIVYELGFNHEVNFHKNIIQFFGITYRESKIDQSRKYLLVMEYVDGGTLRNYLKENFNNFTWEDKYNLAHQLACAVSYLHDEGIMHHYLHSKNVLVHQSIIKLNFGLSKRIQSKLFEMIPYADPKLFNRKRNSNNQLQYSLNKKSDVYSIGTLLWEISSGKPPFCNESYDIGLAMEILQGLRETPVPDTPEAYVKIYTDCWNSEPDDRPTINQVVDKLKALIAKDMKEFKFYDSNEWIEEAISKKHIKYYEYKNFYEIGKIGRGNFGKVYRAKWKNSGQYFALKCLFNDDVTIKKIKHELELHREVDYHKNIIRFFGITYKEKIGQSKKYLLVMEYADSDTLRNYLKENFNKLTWEDKYKLAHQLSCAISCLHKEGIVHRDLD</sequence>
<dbReference type="OrthoDB" id="2376333at2759"/>
<evidence type="ECO:0000313" key="3">
    <source>
        <dbReference type="EMBL" id="RIA94295.1"/>
    </source>
</evidence>
<name>A0A397TCW8_9GLOM</name>
<dbReference type="Pfam" id="PF07714">
    <property type="entry name" value="PK_Tyr_Ser-Thr"/>
    <property type="match status" value="3"/>
</dbReference>
<keyword evidence="3" id="KW-0418">Kinase</keyword>
<evidence type="ECO:0000256" key="1">
    <source>
        <dbReference type="PROSITE-ProRule" id="PRU10141"/>
    </source>
</evidence>
<evidence type="ECO:0000259" key="2">
    <source>
        <dbReference type="PROSITE" id="PS50011"/>
    </source>
</evidence>
<feature type="binding site" evidence="1">
    <location>
        <position position="377"/>
    </location>
    <ligand>
        <name>ATP</name>
        <dbReference type="ChEBI" id="CHEBI:30616"/>
    </ligand>
</feature>
<keyword evidence="4" id="KW-1185">Reference proteome</keyword>
<dbReference type="AlphaFoldDB" id="A0A397TCW8"/>
<dbReference type="CDD" id="cd00180">
    <property type="entry name" value="PKc"/>
    <property type="match status" value="1"/>
</dbReference>
<dbReference type="InterPro" id="IPR000719">
    <property type="entry name" value="Prot_kinase_dom"/>
</dbReference>
<dbReference type="InterPro" id="IPR051681">
    <property type="entry name" value="Ser/Thr_Kinases-Pseudokinases"/>
</dbReference>
<reference evidence="3 4" key="1">
    <citation type="submission" date="2018-06" db="EMBL/GenBank/DDBJ databases">
        <title>Comparative genomics reveals the genomic features of Rhizophagus irregularis, R. cerebriforme, R. diaphanum and Gigaspora rosea, and their symbiotic lifestyle signature.</title>
        <authorList>
            <person name="Morin E."/>
            <person name="San Clemente H."/>
            <person name="Chen E.C.H."/>
            <person name="De La Providencia I."/>
            <person name="Hainaut M."/>
            <person name="Kuo A."/>
            <person name="Kohler A."/>
            <person name="Murat C."/>
            <person name="Tang N."/>
            <person name="Roy S."/>
            <person name="Loubradou J."/>
            <person name="Henrissat B."/>
            <person name="Grigoriev I.V."/>
            <person name="Corradi N."/>
            <person name="Roux C."/>
            <person name="Martin F.M."/>
        </authorList>
    </citation>
    <scope>NUCLEOTIDE SEQUENCE [LARGE SCALE GENOMIC DNA]</scope>
    <source>
        <strain evidence="3 4">DAOM 227022</strain>
    </source>
</reference>
<proteinExistence type="predicted"/>
<dbReference type="InterPro" id="IPR017441">
    <property type="entry name" value="Protein_kinase_ATP_BS"/>
</dbReference>
<dbReference type="STRING" id="658196.A0A397TCW8"/>
<dbReference type="InterPro" id="IPR001245">
    <property type="entry name" value="Ser-Thr/Tyr_kinase_cat_dom"/>
</dbReference>
<feature type="domain" description="Protein kinase" evidence="2">
    <location>
        <begin position="925"/>
        <end position="1053"/>
    </location>
</feature>
<dbReference type="Proteomes" id="UP000265703">
    <property type="component" value="Unassembled WGS sequence"/>
</dbReference>
<dbReference type="GO" id="GO:0005524">
    <property type="term" value="F:ATP binding"/>
    <property type="evidence" value="ECO:0007669"/>
    <property type="project" value="UniProtKB-UniRule"/>
</dbReference>
<dbReference type="Gene3D" id="1.10.510.10">
    <property type="entry name" value="Transferase(Phosphotransferase) domain 1"/>
    <property type="match status" value="4"/>
</dbReference>
<accession>A0A397TCW8</accession>
<dbReference type="PANTHER" id="PTHR44329">
    <property type="entry name" value="SERINE/THREONINE-PROTEIN KINASE TNNI3K-RELATED"/>
    <property type="match status" value="1"/>
</dbReference>
<feature type="domain" description="Protein kinase" evidence="2">
    <location>
        <begin position="339"/>
        <end position="597"/>
    </location>
</feature>
<dbReference type="SUPFAM" id="SSF56112">
    <property type="entry name" value="Protein kinase-like (PK-like)"/>
    <property type="match status" value="4"/>
</dbReference>
<dbReference type="PRINTS" id="PR00109">
    <property type="entry name" value="TYRKINASE"/>
</dbReference>